<dbReference type="Gene3D" id="1.20.1070.10">
    <property type="entry name" value="Rhodopsin 7-helix transmembrane proteins"/>
    <property type="match status" value="1"/>
</dbReference>
<evidence type="ECO:0000256" key="4">
    <source>
        <dbReference type="ARBA" id="ARBA00022692"/>
    </source>
</evidence>
<keyword evidence="3" id="KW-0716">Sensory transduction</keyword>
<evidence type="ECO:0000256" key="3">
    <source>
        <dbReference type="ARBA" id="ARBA00022606"/>
    </source>
</evidence>
<dbReference type="Ensembl" id="ENSDLAT00005053092.2">
    <property type="protein sequence ID" value="ENSDLAP00005049808.1"/>
    <property type="gene ID" value="ENSDLAG00005021801.2"/>
</dbReference>
<feature type="transmembrane region" description="Helical" evidence="14">
    <location>
        <begin position="266"/>
        <end position="287"/>
    </location>
</feature>
<dbReference type="Pfam" id="PF00001">
    <property type="entry name" value="7tm_1"/>
    <property type="match status" value="1"/>
</dbReference>
<accession>A0A8C4I1C8</accession>
<gene>
    <name evidence="16" type="primary">opn8b</name>
</gene>
<feature type="transmembrane region" description="Helical" evidence="14">
    <location>
        <begin position="175"/>
        <end position="207"/>
    </location>
</feature>
<comment type="subcellular location">
    <subcellularLocation>
        <location evidence="1">Membrane</location>
        <topology evidence="1">Multi-pass membrane protein</topology>
    </subcellularLocation>
</comment>
<dbReference type="RefSeq" id="XP_051264844.1">
    <property type="nucleotide sequence ID" value="XM_051408884.1"/>
</dbReference>
<evidence type="ECO:0000256" key="9">
    <source>
        <dbReference type="ARBA" id="ARBA00023136"/>
    </source>
</evidence>
<dbReference type="InterPro" id="IPR027430">
    <property type="entry name" value="Retinal_BS"/>
</dbReference>
<keyword evidence="6 14" id="KW-1133">Transmembrane helix</keyword>
<evidence type="ECO:0000256" key="10">
    <source>
        <dbReference type="ARBA" id="ARBA00023157"/>
    </source>
</evidence>
<dbReference type="PRINTS" id="PR00237">
    <property type="entry name" value="GPCRRHODOPSN"/>
</dbReference>
<dbReference type="GO" id="GO:0007602">
    <property type="term" value="P:phototransduction"/>
    <property type="evidence" value="ECO:0007669"/>
    <property type="project" value="UniProtKB-KW"/>
</dbReference>
<dbReference type="InterPro" id="IPR002962">
    <property type="entry name" value="Peropsin"/>
</dbReference>
<keyword evidence="12" id="KW-0325">Glycoprotein</keyword>
<dbReference type="PROSITE" id="PS00238">
    <property type="entry name" value="OPSIN"/>
    <property type="match status" value="1"/>
</dbReference>
<reference evidence="16" key="2">
    <citation type="submission" date="2025-09" db="UniProtKB">
        <authorList>
            <consortium name="Ensembl"/>
        </authorList>
    </citation>
    <scope>IDENTIFICATION</scope>
</reference>
<evidence type="ECO:0000256" key="2">
    <source>
        <dbReference type="ARBA" id="ARBA00022543"/>
    </source>
</evidence>
<dbReference type="GO" id="GO:0004930">
    <property type="term" value="F:G protein-coupled receptor activity"/>
    <property type="evidence" value="ECO:0007669"/>
    <property type="project" value="UniProtKB-KW"/>
</dbReference>
<keyword evidence="17" id="KW-1185">Reference proteome</keyword>
<dbReference type="OrthoDB" id="7217071at2759"/>
<dbReference type="PROSITE" id="PS50262">
    <property type="entry name" value="G_PROTEIN_RECEP_F1_2"/>
    <property type="match status" value="1"/>
</dbReference>
<keyword evidence="13" id="KW-0807">Transducer</keyword>
<feature type="domain" description="G-protein coupled receptors family 1 profile" evidence="15">
    <location>
        <begin position="30"/>
        <end position="284"/>
    </location>
</feature>
<dbReference type="FunFam" id="1.20.1070.10:FF:000219">
    <property type="entry name" value="Opsin 5-like 2"/>
    <property type="match status" value="1"/>
</dbReference>
<keyword evidence="10" id="KW-1015">Disulfide bond</keyword>
<dbReference type="InterPro" id="IPR017452">
    <property type="entry name" value="GPCR_Rhodpsn_7TM"/>
</dbReference>
<evidence type="ECO:0000256" key="11">
    <source>
        <dbReference type="ARBA" id="ARBA00023170"/>
    </source>
</evidence>
<feature type="transmembrane region" description="Helical" evidence="14">
    <location>
        <begin position="20"/>
        <end position="39"/>
    </location>
</feature>
<keyword evidence="7" id="KW-0157">Chromophore</keyword>
<evidence type="ECO:0000256" key="14">
    <source>
        <dbReference type="SAM" id="Phobius"/>
    </source>
</evidence>
<evidence type="ECO:0000256" key="7">
    <source>
        <dbReference type="ARBA" id="ARBA00022991"/>
    </source>
</evidence>
<feature type="transmembrane region" description="Helical" evidence="14">
    <location>
        <begin position="88"/>
        <end position="114"/>
    </location>
</feature>
<dbReference type="Proteomes" id="UP000694389">
    <property type="component" value="Unassembled WGS sequence"/>
</dbReference>
<evidence type="ECO:0000256" key="5">
    <source>
        <dbReference type="ARBA" id="ARBA00022925"/>
    </source>
</evidence>
<feature type="transmembrane region" description="Helical" evidence="14">
    <location>
        <begin position="228"/>
        <end position="246"/>
    </location>
</feature>
<dbReference type="InterPro" id="IPR050125">
    <property type="entry name" value="GPCR_opsins"/>
</dbReference>
<keyword evidence="11" id="KW-0675">Receptor</keyword>
<evidence type="ECO:0000256" key="8">
    <source>
        <dbReference type="ARBA" id="ARBA00023040"/>
    </source>
</evidence>
<evidence type="ECO:0000256" key="6">
    <source>
        <dbReference type="ARBA" id="ARBA00022989"/>
    </source>
</evidence>
<dbReference type="InterPro" id="IPR000276">
    <property type="entry name" value="GPCR_Rhodpsn"/>
</dbReference>
<dbReference type="GO" id="GO:0009881">
    <property type="term" value="F:photoreceptor activity"/>
    <property type="evidence" value="ECO:0007669"/>
    <property type="project" value="UniProtKB-KW"/>
</dbReference>
<keyword evidence="8" id="KW-0297">G-protein coupled receptor</keyword>
<dbReference type="CTD" id="569628"/>
<evidence type="ECO:0000256" key="13">
    <source>
        <dbReference type="ARBA" id="ARBA00023224"/>
    </source>
</evidence>
<dbReference type="GeneID" id="127368273"/>
<keyword evidence="4 14" id="KW-0812">Transmembrane</keyword>
<keyword evidence="9 14" id="KW-0472">Membrane</keyword>
<dbReference type="GO" id="GO:0016020">
    <property type="term" value="C:membrane"/>
    <property type="evidence" value="ECO:0007669"/>
    <property type="project" value="UniProtKB-SubCell"/>
</dbReference>
<feature type="transmembrane region" description="Helical" evidence="14">
    <location>
        <begin position="135"/>
        <end position="155"/>
    </location>
</feature>
<sequence length="348" mass="38805">MDIYSSALSPALDICTGCYLLVVAVLSILGNLLVIIMAVKKSSRMKPPELLSVNLAVTDLGAAITMYPLAVASAWSHRWLGGDITCTYYGLAGFFFGIASIMNLTIMAIVRFVVSLNLQSPSEKISWMKVKILCLWSWFYALIWALFPILGWGRYGPEPFGLSCSLAWGDMKNEGFSFVISLFSLNLAMPSVIIICCYFGIAINLYFTHKKSMNSIRVPNIVKLHRRLLIIAVLISAGFIVCWAPYGLVSLWSIFRDSSTIPPEVSLLPCMFAKSSTVYNPMIYYNFSKSFKREVKQLCWLCLRSNSCHASNSINDNSIYMVSTNIKPRVAAQYTMEEISESKIVTLG</sequence>
<evidence type="ECO:0000313" key="16">
    <source>
        <dbReference type="Ensembl" id="ENSDLAP00005049808.1"/>
    </source>
</evidence>
<evidence type="ECO:0000259" key="15">
    <source>
        <dbReference type="PROSITE" id="PS50262"/>
    </source>
</evidence>
<dbReference type="PANTHER" id="PTHR24240">
    <property type="entry name" value="OPSIN"/>
    <property type="match status" value="1"/>
</dbReference>
<keyword evidence="2" id="KW-0600">Photoreceptor protein</keyword>
<reference evidence="16" key="1">
    <citation type="submission" date="2025-08" db="UniProtKB">
        <authorList>
            <consortium name="Ensembl"/>
        </authorList>
    </citation>
    <scope>IDENTIFICATION</scope>
</reference>
<dbReference type="GO" id="GO:0007601">
    <property type="term" value="P:visual perception"/>
    <property type="evidence" value="ECO:0007669"/>
    <property type="project" value="InterPro"/>
</dbReference>
<evidence type="ECO:0000256" key="1">
    <source>
        <dbReference type="ARBA" id="ARBA00004141"/>
    </source>
</evidence>
<keyword evidence="5" id="KW-0681">Retinal protein</keyword>
<dbReference type="PRINTS" id="PR01244">
    <property type="entry name" value="PEROPSIN"/>
</dbReference>
<proteinExistence type="predicted"/>
<dbReference type="AlphaFoldDB" id="A0A8C4I1C8"/>
<dbReference type="OMA" id="CIYYGLV"/>
<feature type="transmembrane region" description="Helical" evidence="14">
    <location>
        <begin position="51"/>
        <end position="76"/>
    </location>
</feature>
<dbReference type="GeneTree" id="ENSGT01120000271854"/>
<evidence type="ECO:0000313" key="17">
    <source>
        <dbReference type="Proteomes" id="UP000694389"/>
    </source>
</evidence>
<name>A0A8C4I1C8_DICLA</name>
<protein>
    <submittedName>
        <fullName evidence="16">Opsin 8, group member b</fullName>
    </submittedName>
</protein>
<evidence type="ECO:0000256" key="12">
    <source>
        <dbReference type="ARBA" id="ARBA00023180"/>
    </source>
</evidence>
<dbReference type="SUPFAM" id="SSF81321">
    <property type="entry name" value="Family A G protein-coupled receptor-like"/>
    <property type="match status" value="1"/>
</dbReference>
<organism evidence="16 17">
    <name type="scientific">Dicentrarchus labrax</name>
    <name type="common">European seabass</name>
    <name type="synonym">Morone labrax</name>
    <dbReference type="NCBI Taxonomy" id="13489"/>
    <lineage>
        <taxon>Eukaryota</taxon>
        <taxon>Metazoa</taxon>
        <taxon>Chordata</taxon>
        <taxon>Craniata</taxon>
        <taxon>Vertebrata</taxon>
        <taxon>Euteleostomi</taxon>
        <taxon>Actinopterygii</taxon>
        <taxon>Neopterygii</taxon>
        <taxon>Teleostei</taxon>
        <taxon>Neoteleostei</taxon>
        <taxon>Acanthomorphata</taxon>
        <taxon>Eupercaria</taxon>
        <taxon>Moronidae</taxon>
        <taxon>Dicentrarchus</taxon>
    </lineage>
</organism>